<sequence length="106" mass="11039">MLAQRLSPVAGPPRLLVGNRPGRAFRAGSAEHNPNEALAPSPALPCPLNTPETGQPSPDTDERPHPEHQFPWQPPPARPVAGTADTNAPPAPPGTGSPKRQRAASS</sequence>
<evidence type="ECO:0000313" key="3">
    <source>
        <dbReference type="Proteomes" id="UP000278673"/>
    </source>
</evidence>
<reference evidence="2 3" key="1">
    <citation type="submission" date="2018-10" db="EMBL/GenBank/DDBJ databases">
        <title>Isolation, diversity and antifungal activity of actinobacteria from wheat.</title>
        <authorList>
            <person name="Han C."/>
        </authorList>
    </citation>
    <scope>NUCLEOTIDE SEQUENCE [LARGE SCALE GENOMIC DNA]</scope>
    <source>
        <strain evidence="2 3">NEAU-YY642</strain>
    </source>
</reference>
<accession>A0A3M2LJ45</accession>
<dbReference type="EMBL" id="RFFJ01000164">
    <property type="protein sequence ID" value="RMI34788.1"/>
    <property type="molecule type" value="Genomic_DNA"/>
</dbReference>
<keyword evidence="3" id="KW-1185">Reference proteome</keyword>
<name>A0A3M2LJ45_9ACTN</name>
<dbReference type="AlphaFoldDB" id="A0A3M2LJ45"/>
<proteinExistence type="predicted"/>
<feature type="region of interest" description="Disordered" evidence="1">
    <location>
        <begin position="1"/>
        <end position="106"/>
    </location>
</feature>
<dbReference type="Proteomes" id="UP000278673">
    <property type="component" value="Unassembled WGS sequence"/>
</dbReference>
<evidence type="ECO:0000313" key="2">
    <source>
        <dbReference type="EMBL" id="RMI34788.1"/>
    </source>
</evidence>
<comment type="caution">
    <text evidence="2">The sequence shown here is derived from an EMBL/GenBank/DDBJ whole genome shotgun (WGS) entry which is preliminary data.</text>
</comment>
<gene>
    <name evidence="2" type="ORF">EBN88_22990</name>
</gene>
<organism evidence="2 3">
    <name type="scientific">Streptomyces triticirhizae</name>
    <dbReference type="NCBI Taxonomy" id="2483353"/>
    <lineage>
        <taxon>Bacteria</taxon>
        <taxon>Bacillati</taxon>
        <taxon>Actinomycetota</taxon>
        <taxon>Actinomycetes</taxon>
        <taxon>Kitasatosporales</taxon>
        <taxon>Streptomycetaceae</taxon>
        <taxon>Streptomyces</taxon>
    </lineage>
</organism>
<evidence type="ECO:0000256" key="1">
    <source>
        <dbReference type="SAM" id="MobiDB-lite"/>
    </source>
</evidence>
<protein>
    <submittedName>
        <fullName evidence="2">Uncharacterized protein</fullName>
    </submittedName>
</protein>